<feature type="region of interest" description="Disordered" evidence="1">
    <location>
        <begin position="1459"/>
        <end position="1542"/>
    </location>
</feature>
<accession>A0A9Q1DE69</accession>
<feature type="domain" description="C2H2-type" evidence="2">
    <location>
        <begin position="385"/>
        <end position="411"/>
    </location>
</feature>
<gene>
    <name evidence="3" type="ORF">COCON_G00133110</name>
</gene>
<evidence type="ECO:0000256" key="1">
    <source>
        <dbReference type="SAM" id="MobiDB-lite"/>
    </source>
</evidence>
<organism evidence="3 4">
    <name type="scientific">Conger conger</name>
    <name type="common">Conger eel</name>
    <name type="synonym">Muraena conger</name>
    <dbReference type="NCBI Taxonomy" id="82655"/>
    <lineage>
        <taxon>Eukaryota</taxon>
        <taxon>Metazoa</taxon>
        <taxon>Chordata</taxon>
        <taxon>Craniata</taxon>
        <taxon>Vertebrata</taxon>
        <taxon>Euteleostomi</taxon>
        <taxon>Actinopterygii</taxon>
        <taxon>Neopterygii</taxon>
        <taxon>Teleostei</taxon>
        <taxon>Anguilliformes</taxon>
        <taxon>Congridae</taxon>
        <taxon>Conger</taxon>
    </lineage>
</organism>
<feature type="compositionally biased region" description="Polar residues" evidence="1">
    <location>
        <begin position="2085"/>
        <end position="2096"/>
    </location>
</feature>
<feature type="compositionally biased region" description="Basic and acidic residues" evidence="1">
    <location>
        <begin position="2113"/>
        <end position="2125"/>
    </location>
</feature>
<evidence type="ECO:0000313" key="4">
    <source>
        <dbReference type="Proteomes" id="UP001152803"/>
    </source>
</evidence>
<name>A0A9Q1DE69_CONCO</name>
<feature type="compositionally biased region" description="Basic and acidic residues" evidence="1">
    <location>
        <begin position="1985"/>
        <end position="1999"/>
    </location>
</feature>
<dbReference type="SMART" id="SM00355">
    <property type="entry name" value="ZnF_C2H2"/>
    <property type="match status" value="8"/>
</dbReference>
<dbReference type="Proteomes" id="UP001152803">
    <property type="component" value="Unassembled WGS sequence"/>
</dbReference>
<feature type="compositionally biased region" description="Polar residues" evidence="1">
    <location>
        <begin position="1792"/>
        <end position="1802"/>
    </location>
</feature>
<feature type="domain" description="C2H2-type" evidence="2">
    <location>
        <begin position="467"/>
        <end position="490"/>
    </location>
</feature>
<dbReference type="InterPro" id="IPR013087">
    <property type="entry name" value="Znf_C2H2_type"/>
</dbReference>
<evidence type="ECO:0000259" key="2">
    <source>
        <dbReference type="SMART" id="SM00355"/>
    </source>
</evidence>
<dbReference type="EMBL" id="JAFJMO010000009">
    <property type="protein sequence ID" value="KAJ8268139.1"/>
    <property type="molecule type" value="Genomic_DNA"/>
</dbReference>
<feature type="region of interest" description="Disordered" evidence="1">
    <location>
        <begin position="1748"/>
        <end position="1802"/>
    </location>
</feature>
<feature type="compositionally biased region" description="Polar residues" evidence="1">
    <location>
        <begin position="1960"/>
        <end position="1970"/>
    </location>
</feature>
<feature type="domain" description="C2H2-type" evidence="2">
    <location>
        <begin position="774"/>
        <end position="797"/>
    </location>
</feature>
<dbReference type="OrthoDB" id="5877502at2759"/>
<feature type="region of interest" description="Disordered" evidence="1">
    <location>
        <begin position="2084"/>
        <end position="2125"/>
    </location>
</feature>
<comment type="caution">
    <text evidence="3">The sequence shown here is derived from an EMBL/GenBank/DDBJ whole genome shotgun (WGS) entry which is preliminary data.</text>
</comment>
<feature type="compositionally biased region" description="Polar residues" evidence="1">
    <location>
        <begin position="1754"/>
        <end position="1777"/>
    </location>
</feature>
<feature type="region of interest" description="Disordered" evidence="1">
    <location>
        <begin position="1939"/>
        <end position="2036"/>
    </location>
</feature>
<proteinExistence type="predicted"/>
<feature type="domain" description="C2H2-type" evidence="2">
    <location>
        <begin position="229"/>
        <end position="252"/>
    </location>
</feature>
<feature type="domain" description="C2H2-type" evidence="2">
    <location>
        <begin position="1833"/>
        <end position="1858"/>
    </location>
</feature>
<feature type="compositionally biased region" description="Basic and acidic residues" evidence="1">
    <location>
        <begin position="1503"/>
        <end position="1536"/>
    </location>
</feature>
<feature type="domain" description="C2H2-type" evidence="2">
    <location>
        <begin position="609"/>
        <end position="632"/>
    </location>
</feature>
<protein>
    <recommendedName>
        <fullName evidence="2">C2H2-type domain-containing protein</fullName>
    </recommendedName>
</protein>
<evidence type="ECO:0000313" key="3">
    <source>
        <dbReference type="EMBL" id="KAJ8268139.1"/>
    </source>
</evidence>
<keyword evidence="4" id="KW-1185">Reference proteome</keyword>
<feature type="domain" description="C2H2-type" evidence="2">
    <location>
        <begin position="85"/>
        <end position="108"/>
    </location>
</feature>
<reference evidence="3" key="1">
    <citation type="journal article" date="2023" name="Science">
        <title>Genome structures resolve the early diversification of teleost fishes.</title>
        <authorList>
            <person name="Parey E."/>
            <person name="Louis A."/>
            <person name="Montfort J."/>
            <person name="Bouchez O."/>
            <person name="Roques C."/>
            <person name="Iampietro C."/>
            <person name="Lluch J."/>
            <person name="Castinel A."/>
            <person name="Donnadieu C."/>
            <person name="Desvignes T."/>
            <person name="Floi Bucao C."/>
            <person name="Jouanno E."/>
            <person name="Wen M."/>
            <person name="Mejri S."/>
            <person name="Dirks R."/>
            <person name="Jansen H."/>
            <person name="Henkel C."/>
            <person name="Chen W.J."/>
            <person name="Zahm M."/>
            <person name="Cabau C."/>
            <person name="Klopp C."/>
            <person name="Thompson A.W."/>
            <person name="Robinson-Rechavi M."/>
            <person name="Braasch I."/>
            <person name="Lecointre G."/>
            <person name="Bobe J."/>
            <person name="Postlethwait J.H."/>
            <person name="Berthelot C."/>
            <person name="Roest Crollius H."/>
            <person name="Guiguen Y."/>
        </authorList>
    </citation>
    <scope>NUCLEOTIDE SEQUENCE</scope>
    <source>
        <strain evidence="3">Concon-B</strain>
    </source>
</reference>
<sequence length="2125" mass="239159">MKPMRLLCNDCSLEFDSLACYEEHAGGKEHQQQVAEVFQTVPHNGQVHLPHFTLGCVSDPRTYPVIGLQLVSLCISTEWSTDSFYLCHACHEKCRSNLIITHLRSVEHYFYVFAYLNPGQLHFGWFHPPANVPGLKAKAEDEEKQQGTGVLRVIDMPKKVFEKTMKTSYFQAIKELTYSDKLKEIYKVHLPKSRTVQEYLRNPARTQPLLGLNFLVEYSCMESSKLCGYLCLLCKKRVRETQIIAHIISFDHLYWYLDHVHPSSMYTKSCYTFGENYMVLILDLAKQAQEISTSGEVQKIELDAEDFTVVDTGSYANALDLLKVIHKEQSKSDLLPQVVPAQRLVFSKKMTQSQPAVLEPILDSQQRTKPDRTGLTSVVVQRQRLSCLVCAPGAVFFNMKAFKIHMRGGKHKRKVEHLFQTALNRVSVPIPRMVLYEYIRTQRRGPIIGVHLVTACIDTQTAKQPFYLCHICQDKCTGEVILEHLTSSTHYFHALACMDPERLHFGWMSSQNMQSILEPQVRAVENEQGTGFLQVLDMPETWFKHIVGAPYTQAVKQLCQDEELKERLRVGNWTKLGQYHSNPNRKYPLLGLKFLLEYRCTDGNKLCGYLCLLCKKTVREPLVISHLIGFEHVFSYLDLAHPSSLDGKSLCKRYDACYGALMLDLATQAENIDSSGKVQDIKLDRAVYEEVDSSQFLHALQKLQAVSGEKITSYIPLLVTLGQSLVPKTHKPALSPSKASQKLWDYLKNKERREPVIGLSSLIEFYGENKPDSMVCKTCSKAVSINSIIGHLIGPTHRYKYIKSEHPDLLRGWSDNPSMTENITKLHTIAQRVEKEEGCGQFTVIKWQDHTVELTGPTSNSKVQSVQISAALQPPENYSDPERMSQLLTFLKKKKKKQTVALIGLREMIECTAVSRSAFYICTVCKTMIHNKLIMPHVAGLWHRINYIKMQYPSWLKPGTKKLGSKRQAYVQKLAGIIQDKEGIGDVQVVELDEVLHGRPVSKSTDNALEHLQMFQEEQMEQEVTSSFNPELIPKQPPCLLNQHDAANKEERVMIQPALQDPESTKANEVPVKREKMNLEHSEEPIQDSQHPEPEQAIKACGMVPSLVAPQKHFLDPKWLKGKLAKRTCKLEERRLQVQLPVAVKQEPGIPAVPQHPEYTSTHTVTGIENDAFLVCGPSEKPLQTSDLEEFKWDAACKNSAQSPSPSGQPVLLSKDTALEQAPLRETVYRQMTPRAPPQDPRWAVPDRVEIPVGESHFSKFMLSFVTHKPEPLLGLRVVVECRSFKQPTFYLCLTCAEKVSMKHICNHIISDRHRYYYIYSKYPDLILDWEGNPTGVAWRVQRHERVSDVQVMKLDLNLYNQVASVPFGAALELLQVSRREQSFLQPFLTPGHRPIILNNWTLPPQKIPETPKQNPDKTGLPKAPIEQAIRHQEFSLHPQQCQTVLGPQQCLTVLGPGQGQTVQTALGPGQDPKLTETDGASPRYSVCMSEKRRLGPGLPQEASRDLEETRRRRVDCRMDTVEHGGAPEERERAAENPDQGEAAEVQAVLAPASPWEPWLNLKGTETDNGSAFLKAGVVPVEKVCRPPLDLQTYIQDPQRTQPLVGLSALVECHSEKQASFFLCMACCILLKTRCIEHVIGPKHRNSYLLKRRPDLFREECTSQDSAKRASYLLEVAKEVEREECGGVGDIQKLSFDSATYTKVKSMPFDKALNLVQTIYKEQKYRDLQTHVSPAAIPVMVKQEKVEHEECSGESIQDPQITGSGQSHDTPQEPVQRQKSRGTEDCPGVENPTGTVAASPQACQSGSGMKTPLIGLQVVIKCVSVDGWPPPIYLCLACSTKLTGNPQSIIKHLNSSQHQYFYIRCRHPNRLEKEKEAGSLTCGMTDLIQFVAKKLEKEEGSGSFQVINLAQNDYERFKLRNYEYCMRTLKSCNGVEARQSCVKPGKGNSDQNAAPRGPGQSPQNSGPQSDASRDGPSTLPPVVSEGHRLAEMRTQERTSVKRRLNCLESPPALATHRPSGHTGRPSLERSLSQPLAPSHPECVLQRASEPWAKTPGAHATTACPRSMSAGKVPQSVSVWGKKCQASLSTQGNPTDDVTTRRLSDFDAPPVKIPRLDYGDLKEERL</sequence>
<feature type="domain" description="C2H2-type" evidence="2">
    <location>
        <begin position="6"/>
        <end position="30"/>
    </location>
</feature>